<dbReference type="InterPro" id="IPR050546">
    <property type="entry name" value="Glycosyl_Hydrlase_16"/>
</dbReference>
<evidence type="ECO:0000256" key="3">
    <source>
        <dbReference type="ARBA" id="ARBA00012729"/>
    </source>
</evidence>
<feature type="region of interest" description="Disordered" evidence="14">
    <location>
        <begin position="296"/>
        <end position="316"/>
    </location>
</feature>
<evidence type="ECO:0000256" key="13">
    <source>
        <dbReference type="ARBA" id="ARBA00093308"/>
    </source>
</evidence>
<name>A0AAN9U9E0_9PEZI</name>
<dbReference type="PROSITE" id="PS51762">
    <property type="entry name" value="GH16_2"/>
    <property type="match status" value="1"/>
</dbReference>
<dbReference type="EC" id="3.2.1.14" evidence="3"/>
<keyword evidence="18" id="KW-1185">Reference proteome</keyword>
<dbReference type="EMBL" id="JAKJXP020000132">
    <property type="protein sequence ID" value="KAK7743681.1"/>
    <property type="molecule type" value="Genomic_DNA"/>
</dbReference>
<evidence type="ECO:0000256" key="7">
    <source>
        <dbReference type="ARBA" id="ARBA00022801"/>
    </source>
</evidence>
<dbReference type="Pfam" id="PF00722">
    <property type="entry name" value="Glyco_hydro_16"/>
    <property type="match status" value="1"/>
</dbReference>
<sequence>MVSCVRRVAAAAAAATALLSGQAAAQTYSSCNPLQANTGLGMAIDVDFTQGEVNSFQSSGGTVNYGSDGATFTVSKSGDAPQLTSVFYIMFGRVEITMKAAPGAGIVSSFVLQSDCLDEIDWEWLGSDPGEVQSNYFGKGITASYNRGQFHQQAGTQDNFITYVIDWTSDRIVWTADGTVLRQLGSGDAEQGQYPQTPMQVKFGAWAGGDPSNPQGTIDWARGPTDYTQGPFSMYVKDVKVTDYSTGSSYTYGDTSGTWQSIQAAGGSVNGNEGNAGVLTTTAVAAGTTSTADANVPAGGIGGSSTTSSGSSNLPDGWTMTSEGKIVPIGSSSIVSMFNSEPFAHPSPCRVMFVSCQARTANNTCSQPPLATPSLPSRSAPRSQAPGGSGVETITTFDNKGSLTTMTVPAGFATMPKSYDDQGFQIFPTVTAATAATATTPPATSASPSSPTESADAGDDAGSEGGGMSPWDALPGGGNGVAPAPRLLGSVGMGMSLVFAALYIML</sequence>
<dbReference type="Gene3D" id="2.60.120.200">
    <property type="match status" value="1"/>
</dbReference>
<comment type="caution">
    <text evidence="17">The sequence shown here is derived from an EMBL/GenBank/DDBJ whole genome shotgun (WGS) entry which is preliminary data.</text>
</comment>
<feature type="domain" description="GH16" evidence="16">
    <location>
        <begin position="27"/>
        <end position="229"/>
    </location>
</feature>
<dbReference type="GO" id="GO:0016757">
    <property type="term" value="F:glycosyltransferase activity"/>
    <property type="evidence" value="ECO:0007669"/>
    <property type="project" value="UniProtKB-KW"/>
</dbReference>
<comment type="catalytic activity">
    <reaction evidence="1">
        <text>Random endo-hydrolysis of N-acetyl-beta-D-glucosaminide (1-&gt;4)-beta-linkages in chitin and chitodextrins.</text>
        <dbReference type="EC" id="3.2.1.14"/>
    </reaction>
</comment>
<evidence type="ECO:0000256" key="14">
    <source>
        <dbReference type="SAM" id="MobiDB-lite"/>
    </source>
</evidence>
<dbReference type="GO" id="GO:0008843">
    <property type="term" value="F:endochitinase activity"/>
    <property type="evidence" value="ECO:0007669"/>
    <property type="project" value="UniProtKB-EC"/>
</dbReference>
<dbReference type="InterPro" id="IPR000757">
    <property type="entry name" value="Beta-glucanase-like"/>
</dbReference>
<evidence type="ECO:0000256" key="11">
    <source>
        <dbReference type="ARBA" id="ARBA00023316"/>
    </source>
</evidence>
<dbReference type="AlphaFoldDB" id="A0AAN9U9E0"/>
<comment type="function">
    <text evidence="13">Dual chitinase/transglycosylase that plays a role in cell wall architecture. Chitinase and transglycosylase activities are coupled. Required for the polysaccharide cross-linking at the septa and the cell wall. More specifically, transfers chitin to 1,6-beta-glucan in the cell wall.</text>
</comment>
<evidence type="ECO:0000256" key="8">
    <source>
        <dbReference type="ARBA" id="ARBA00023136"/>
    </source>
</evidence>
<feature type="compositionally biased region" description="Low complexity" evidence="14">
    <location>
        <begin position="438"/>
        <end position="455"/>
    </location>
</feature>
<dbReference type="GO" id="GO:0009277">
    <property type="term" value="C:fungal-type cell wall"/>
    <property type="evidence" value="ECO:0007669"/>
    <property type="project" value="TreeGrafter"/>
</dbReference>
<organism evidence="17 18">
    <name type="scientific">Diatrype stigma</name>
    <dbReference type="NCBI Taxonomy" id="117547"/>
    <lineage>
        <taxon>Eukaryota</taxon>
        <taxon>Fungi</taxon>
        <taxon>Dikarya</taxon>
        <taxon>Ascomycota</taxon>
        <taxon>Pezizomycotina</taxon>
        <taxon>Sordariomycetes</taxon>
        <taxon>Xylariomycetidae</taxon>
        <taxon>Xylariales</taxon>
        <taxon>Diatrypaceae</taxon>
        <taxon>Diatrype</taxon>
    </lineage>
</organism>
<dbReference type="SUPFAM" id="SSF49899">
    <property type="entry name" value="Concanavalin A-like lectins/glucanases"/>
    <property type="match status" value="1"/>
</dbReference>
<keyword evidence="4" id="KW-0328">Glycosyltransferase</keyword>
<keyword evidence="11" id="KW-0961">Cell wall biogenesis/degradation</keyword>
<evidence type="ECO:0000256" key="2">
    <source>
        <dbReference type="ARBA" id="ARBA00004370"/>
    </source>
</evidence>
<feature type="chain" id="PRO_5042994987" description="chitinase" evidence="15">
    <location>
        <begin position="26"/>
        <end position="506"/>
    </location>
</feature>
<keyword evidence="9" id="KW-0325">Glycoprotein</keyword>
<evidence type="ECO:0000256" key="1">
    <source>
        <dbReference type="ARBA" id="ARBA00000822"/>
    </source>
</evidence>
<dbReference type="PANTHER" id="PTHR10963">
    <property type="entry name" value="GLYCOSYL HYDROLASE-RELATED"/>
    <property type="match status" value="1"/>
</dbReference>
<feature type="region of interest" description="Disordered" evidence="14">
    <location>
        <begin position="362"/>
        <end position="396"/>
    </location>
</feature>
<evidence type="ECO:0000256" key="10">
    <source>
        <dbReference type="ARBA" id="ARBA00023295"/>
    </source>
</evidence>
<accession>A0AAN9U9E0</accession>
<evidence type="ECO:0000259" key="16">
    <source>
        <dbReference type="PROSITE" id="PS51762"/>
    </source>
</evidence>
<gene>
    <name evidence="17" type="primary">CRH1</name>
    <name evidence="17" type="ORF">SLS62_010513</name>
</gene>
<evidence type="ECO:0000256" key="9">
    <source>
        <dbReference type="ARBA" id="ARBA00023180"/>
    </source>
</evidence>
<dbReference type="Proteomes" id="UP001320420">
    <property type="component" value="Unassembled WGS sequence"/>
</dbReference>
<reference evidence="17 18" key="1">
    <citation type="submission" date="2024-02" db="EMBL/GenBank/DDBJ databases">
        <title>De novo assembly and annotation of 12 fungi associated with fruit tree decline syndrome in Ontario, Canada.</title>
        <authorList>
            <person name="Sulman M."/>
            <person name="Ellouze W."/>
            <person name="Ilyukhin E."/>
        </authorList>
    </citation>
    <scope>NUCLEOTIDE SEQUENCE [LARGE SCALE GENOMIC DNA]</scope>
    <source>
        <strain evidence="17 18">M11/M66-122</strain>
    </source>
</reference>
<keyword evidence="6 15" id="KW-0732">Signal</keyword>
<evidence type="ECO:0000256" key="12">
    <source>
        <dbReference type="ARBA" id="ARBA00038074"/>
    </source>
</evidence>
<feature type="compositionally biased region" description="Polar residues" evidence="14">
    <location>
        <begin position="362"/>
        <end position="382"/>
    </location>
</feature>
<comment type="similarity">
    <text evidence="12">Belongs to the glycosyl hydrolase 16 family. CRH1 subfamily.</text>
</comment>
<comment type="subcellular location">
    <subcellularLocation>
        <location evidence="2">Membrane</location>
    </subcellularLocation>
</comment>
<feature type="signal peptide" evidence="15">
    <location>
        <begin position="1"/>
        <end position="25"/>
    </location>
</feature>
<dbReference type="PANTHER" id="PTHR10963:SF68">
    <property type="entry name" value="GLYCOSIDASE CRH1-RELATED"/>
    <property type="match status" value="1"/>
</dbReference>
<evidence type="ECO:0000256" key="5">
    <source>
        <dbReference type="ARBA" id="ARBA00022679"/>
    </source>
</evidence>
<evidence type="ECO:0000313" key="18">
    <source>
        <dbReference type="Proteomes" id="UP001320420"/>
    </source>
</evidence>
<keyword evidence="8" id="KW-0472">Membrane</keyword>
<evidence type="ECO:0000256" key="6">
    <source>
        <dbReference type="ARBA" id="ARBA00022729"/>
    </source>
</evidence>
<feature type="region of interest" description="Disordered" evidence="14">
    <location>
        <begin position="438"/>
        <end position="477"/>
    </location>
</feature>
<evidence type="ECO:0000313" key="17">
    <source>
        <dbReference type="EMBL" id="KAK7743681.1"/>
    </source>
</evidence>
<dbReference type="FunFam" id="2.60.120.200:FF:000152">
    <property type="entry name" value="Cell wall glucanase"/>
    <property type="match status" value="1"/>
</dbReference>
<evidence type="ECO:0000256" key="15">
    <source>
        <dbReference type="SAM" id="SignalP"/>
    </source>
</evidence>
<keyword evidence="10" id="KW-0326">Glycosidase</keyword>
<dbReference type="CDD" id="cd02183">
    <property type="entry name" value="GH16_fungal_CRH1_transglycosylase"/>
    <property type="match status" value="1"/>
</dbReference>
<dbReference type="InterPro" id="IPR013320">
    <property type="entry name" value="ConA-like_dom_sf"/>
</dbReference>
<dbReference type="GO" id="GO:0016020">
    <property type="term" value="C:membrane"/>
    <property type="evidence" value="ECO:0007669"/>
    <property type="project" value="UniProtKB-SubCell"/>
</dbReference>
<proteinExistence type="inferred from homology"/>
<keyword evidence="7" id="KW-0378">Hydrolase</keyword>
<evidence type="ECO:0000256" key="4">
    <source>
        <dbReference type="ARBA" id="ARBA00022676"/>
    </source>
</evidence>
<keyword evidence="5" id="KW-0808">Transferase</keyword>
<dbReference type="GO" id="GO:0005975">
    <property type="term" value="P:carbohydrate metabolic process"/>
    <property type="evidence" value="ECO:0007669"/>
    <property type="project" value="InterPro"/>
</dbReference>
<dbReference type="GO" id="GO:0031505">
    <property type="term" value="P:fungal-type cell wall organization"/>
    <property type="evidence" value="ECO:0007669"/>
    <property type="project" value="TreeGrafter"/>
</dbReference>
<protein>
    <recommendedName>
        <fullName evidence="3">chitinase</fullName>
        <ecNumber evidence="3">3.2.1.14</ecNumber>
    </recommendedName>
</protein>